<keyword evidence="2" id="KW-1185">Reference proteome</keyword>
<dbReference type="InterPro" id="IPR011009">
    <property type="entry name" value="Kinase-like_dom_sf"/>
</dbReference>
<dbReference type="Proteomes" id="UP001301958">
    <property type="component" value="Unassembled WGS sequence"/>
</dbReference>
<dbReference type="InterPro" id="IPR052396">
    <property type="entry name" value="Meiotic_Drive_Suppr_Kinase"/>
</dbReference>
<evidence type="ECO:0000313" key="1">
    <source>
        <dbReference type="EMBL" id="KAK4220896.1"/>
    </source>
</evidence>
<dbReference type="AlphaFoldDB" id="A0AAN7BCN6"/>
<organism evidence="1 2">
    <name type="scientific">Podospora fimiseda</name>
    <dbReference type="NCBI Taxonomy" id="252190"/>
    <lineage>
        <taxon>Eukaryota</taxon>
        <taxon>Fungi</taxon>
        <taxon>Dikarya</taxon>
        <taxon>Ascomycota</taxon>
        <taxon>Pezizomycotina</taxon>
        <taxon>Sordariomycetes</taxon>
        <taxon>Sordariomycetidae</taxon>
        <taxon>Sordariales</taxon>
        <taxon>Podosporaceae</taxon>
        <taxon>Podospora</taxon>
    </lineage>
</organism>
<dbReference type="EMBL" id="MU865619">
    <property type="protein sequence ID" value="KAK4220896.1"/>
    <property type="molecule type" value="Genomic_DNA"/>
</dbReference>
<dbReference type="SUPFAM" id="SSF56112">
    <property type="entry name" value="Protein kinase-like (PK-like)"/>
    <property type="match status" value="1"/>
</dbReference>
<reference evidence="1" key="1">
    <citation type="journal article" date="2023" name="Mol. Phylogenet. Evol.">
        <title>Genome-scale phylogeny and comparative genomics of the fungal order Sordariales.</title>
        <authorList>
            <person name="Hensen N."/>
            <person name="Bonometti L."/>
            <person name="Westerberg I."/>
            <person name="Brannstrom I.O."/>
            <person name="Guillou S."/>
            <person name="Cros-Aarteil S."/>
            <person name="Calhoun S."/>
            <person name="Haridas S."/>
            <person name="Kuo A."/>
            <person name="Mondo S."/>
            <person name="Pangilinan J."/>
            <person name="Riley R."/>
            <person name="LaButti K."/>
            <person name="Andreopoulos B."/>
            <person name="Lipzen A."/>
            <person name="Chen C."/>
            <person name="Yan M."/>
            <person name="Daum C."/>
            <person name="Ng V."/>
            <person name="Clum A."/>
            <person name="Steindorff A."/>
            <person name="Ohm R.A."/>
            <person name="Martin F."/>
            <person name="Silar P."/>
            <person name="Natvig D.O."/>
            <person name="Lalanne C."/>
            <person name="Gautier V."/>
            <person name="Ament-Velasquez S.L."/>
            <person name="Kruys A."/>
            <person name="Hutchinson M.I."/>
            <person name="Powell A.J."/>
            <person name="Barry K."/>
            <person name="Miller A.N."/>
            <person name="Grigoriev I.V."/>
            <person name="Debuchy R."/>
            <person name="Gladieux P."/>
            <person name="Hiltunen Thoren M."/>
            <person name="Johannesson H."/>
        </authorList>
    </citation>
    <scope>NUCLEOTIDE SEQUENCE</scope>
    <source>
        <strain evidence="1">CBS 990.96</strain>
    </source>
</reference>
<gene>
    <name evidence="1" type="ORF">QBC38DRAFT_493187</name>
</gene>
<evidence type="ECO:0008006" key="3">
    <source>
        <dbReference type="Google" id="ProtNLM"/>
    </source>
</evidence>
<dbReference type="Gene3D" id="1.10.510.10">
    <property type="entry name" value="Transferase(Phosphotransferase) domain 1"/>
    <property type="match status" value="1"/>
</dbReference>
<comment type="caution">
    <text evidence="1">The sequence shown here is derived from an EMBL/GenBank/DDBJ whole genome shotgun (WGS) entry which is preliminary data.</text>
</comment>
<reference evidence="1" key="2">
    <citation type="submission" date="2023-05" db="EMBL/GenBank/DDBJ databases">
        <authorList>
            <consortium name="Lawrence Berkeley National Laboratory"/>
            <person name="Steindorff A."/>
            <person name="Hensen N."/>
            <person name="Bonometti L."/>
            <person name="Westerberg I."/>
            <person name="Brannstrom I.O."/>
            <person name="Guillou S."/>
            <person name="Cros-Aarteil S."/>
            <person name="Calhoun S."/>
            <person name="Haridas S."/>
            <person name="Kuo A."/>
            <person name="Mondo S."/>
            <person name="Pangilinan J."/>
            <person name="Riley R."/>
            <person name="Labutti K."/>
            <person name="Andreopoulos B."/>
            <person name="Lipzen A."/>
            <person name="Chen C."/>
            <person name="Yanf M."/>
            <person name="Daum C."/>
            <person name="Ng V."/>
            <person name="Clum A."/>
            <person name="Ohm R."/>
            <person name="Martin F."/>
            <person name="Silar P."/>
            <person name="Natvig D."/>
            <person name="Lalanne C."/>
            <person name="Gautier V."/>
            <person name="Ament-Velasquez S.L."/>
            <person name="Kruys A."/>
            <person name="Hutchinson M.I."/>
            <person name="Powell A.J."/>
            <person name="Barry K."/>
            <person name="Miller A.N."/>
            <person name="Grigoriev I.V."/>
            <person name="Debuchy R."/>
            <person name="Gladieux P."/>
            <person name="Thoren M.H."/>
            <person name="Johannesson H."/>
        </authorList>
    </citation>
    <scope>NUCLEOTIDE SEQUENCE</scope>
    <source>
        <strain evidence="1">CBS 990.96</strain>
    </source>
</reference>
<dbReference type="PANTHER" id="PTHR37171">
    <property type="entry name" value="SERINE/THREONINE-PROTEIN KINASE YRZF-RELATED"/>
    <property type="match status" value="1"/>
</dbReference>
<accession>A0AAN7BCN6</accession>
<name>A0AAN7BCN6_9PEZI</name>
<sequence length="241" mass="27688">MEEREQEIKDIQFGSRRFQAKAKRISANRHVYLLDIPPTPTVSWLSLWMPQPARLWLQRLLPEWFLPTCVILKERNPNKADDYDNEVETYLHLQALQGHCIPRLFGEVAIHNHSQTQHQISKRPIPAVLLEHVRGVPLHSLPAKELGNPQLIEKLQAVYDLLTKEGVLHGDPELHNFLYVDSKIIAIDFEFSSPISDGNITNYEDLETLKDQIENRITQKQGVKPVYLGSNLLFHPTGSAI</sequence>
<evidence type="ECO:0000313" key="2">
    <source>
        <dbReference type="Proteomes" id="UP001301958"/>
    </source>
</evidence>
<dbReference type="PANTHER" id="PTHR37171:SF1">
    <property type="entry name" value="SERINE_THREONINE-PROTEIN KINASE YRZF-RELATED"/>
    <property type="match status" value="1"/>
</dbReference>
<proteinExistence type="predicted"/>
<protein>
    <recommendedName>
        <fullName evidence="3">Protein kinase domain-containing protein</fullName>
    </recommendedName>
</protein>